<feature type="non-terminal residue" evidence="1">
    <location>
        <position position="1"/>
    </location>
</feature>
<proteinExistence type="predicted"/>
<name>X0YKM0_9ZZZZ</name>
<accession>X0YKM0</accession>
<organism evidence="1">
    <name type="scientific">marine sediment metagenome</name>
    <dbReference type="NCBI Taxonomy" id="412755"/>
    <lineage>
        <taxon>unclassified sequences</taxon>
        <taxon>metagenomes</taxon>
        <taxon>ecological metagenomes</taxon>
    </lineage>
</organism>
<evidence type="ECO:0000313" key="1">
    <source>
        <dbReference type="EMBL" id="GAG49098.1"/>
    </source>
</evidence>
<reference evidence="1" key="1">
    <citation type="journal article" date="2014" name="Front. Microbiol.">
        <title>High frequency of phylogenetically diverse reductive dehalogenase-homologous genes in deep subseafloor sedimentary metagenomes.</title>
        <authorList>
            <person name="Kawai M."/>
            <person name="Futagami T."/>
            <person name="Toyoda A."/>
            <person name="Takaki Y."/>
            <person name="Nishi S."/>
            <person name="Hori S."/>
            <person name="Arai W."/>
            <person name="Tsubouchi T."/>
            <person name="Morono Y."/>
            <person name="Uchiyama I."/>
            <person name="Ito T."/>
            <person name="Fujiyama A."/>
            <person name="Inagaki F."/>
            <person name="Takami H."/>
        </authorList>
    </citation>
    <scope>NUCLEOTIDE SEQUENCE</scope>
    <source>
        <strain evidence="1">Expedition CK06-06</strain>
    </source>
</reference>
<dbReference type="InterPro" id="IPR036390">
    <property type="entry name" value="WH_DNA-bd_sf"/>
</dbReference>
<protein>
    <recommendedName>
        <fullName evidence="2">HTH marR-type domain-containing protein</fullName>
    </recommendedName>
</protein>
<sequence length="56" mass="6675">KLVMKMGARYNSIQRTVQKLHQDGYLTRRTRGRVHGYDYRLAEKGTTTLHERRVID</sequence>
<dbReference type="Gene3D" id="1.10.10.10">
    <property type="entry name" value="Winged helix-like DNA-binding domain superfamily/Winged helix DNA-binding domain"/>
    <property type="match status" value="1"/>
</dbReference>
<dbReference type="SUPFAM" id="SSF46785">
    <property type="entry name" value="Winged helix' DNA-binding domain"/>
    <property type="match status" value="1"/>
</dbReference>
<dbReference type="InterPro" id="IPR036388">
    <property type="entry name" value="WH-like_DNA-bd_sf"/>
</dbReference>
<comment type="caution">
    <text evidence="1">The sequence shown here is derived from an EMBL/GenBank/DDBJ whole genome shotgun (WGS) entry which is preliminary data.</text>
</comment>
<evidence type="ECO:0008006" key="2">
    <source>
        <dbReference type="Google" id="ProtNLM"/>
    </source>
</evidence>
<gene>
    <name evidence="1" type="ORF">S01H1_75396</name>
</gene>
<dbReference type="AlphaFoldDB" id="X0YKM0"/>
<dbReference type="EMBL" id="BARS01050510">
    <property type="protein sequence ID" value="GAG49098.1"/>
    <property type="molecule type" value="Genomic_DNA"/>
</dbReference>